<comment type="pathway">
    <text evidence="1 9 14">Porphyrin-containing compound metabolism; protoporphyrin-IX biosynthesis; 5-aminolevulinate from L-glutamyl-tRNA(Glu): step 1/2.</text>
</comment>
<dbReference type="RefSeq" id="WP_016353815.1">
    <property type="nucleotide sequence ID" value="NC_021291.1"/>
</dbReference>
<accession>R4VPT5</accession>
<keyword evidence="19" id="KW-1185">Reference proteome</keyword>
<feature type="active site" description="Nucleophile" evidence="9 10">
    <location>
        <position position="50"/>
    </location>
</feature>
<evidence type="ECO:0000256" key="8">
    <source>
        <dbReference type="ARBA" id="ARBA00068659"/>
    </source>
</evidence>
<dbReference type="GO" id="GO:0008883">
    <property type="term" value="F:glutamyl-tRNA reductase activity"/>
    <property type="evidence" value="ECO:0007669"/>
    <property type="project" value="UniProtKB-UniRule"/>
</dbReference>
<comment type="miscellaneous">
    <text evidence="9">During catalysis, the active site Cys acts as a nucleophile attacking the alpha-carbonyl group of tRNA-bound glutamate with the formation of a thioester intermediate between enzyme and glutamate, and the concomitant release of tRNA(Glu). The thioester intermediate is finally reduced by direct hydride transfer from NADPH, to form the product GSA.</text>
</comment>
<dbReference type="GO" id="GO:0050661">
    <property type="term" value="F:NADP binding"/>
    <property type="evidence" value="ECO:0007669"/>
    <property type="project" value="InterPro"/>
</dbReference>
<evidence type="ECO:0000256" key="5">
    <source>
        <dbReference type="ARBA" id="ARBA00023002"/>
    </source>
</evidence>
<evidence type="ECO:0000256" key="2">
    <source>
        <dbReference type="ARBA" id="ARBA00005916"/>
    </source>
</evidence>
<dbReference type="PANTHER" id="PTHR43013">
    <property type="entry name" value="GLUTAMYL-TRNA REDUCTASE"/>
    <property type="match status" value="1"/>
</dbReference>
<dbReference type="HOGENOM" id="CLU_035113_2_2_6"/>
<dbReference type="InterPro" id="IPR036453">
    <property type="entry name" value="GluRdtase_dimer_dom_sf"/>
</dbReference>
<sequence length="426" mass="46850">MPVVCLGLNHKSAPLAVRERVVFSAERLDPALAALAARPGVREAAVVSTCNRTEIYAVLAPEATPAILRRWLESEQALAGDELAAHLYSLEGREAIHHLLRVASGLDSLVLGEPQILGQAKLAYHSAARAGLLGQILQRLFQHAFSVAKRVRTETDIGAHPVSVAYAAVTLARQIFGQLEACQGLLIGAGEMIELTARHFHEQGLRGLVVANRSLERAQRVAGFCDGHGIGLDALEDQVARADIIVACTGSDTPVLTRETLKRVFKSRRHQPLFMVDLGVPRDIEPSVETLPDVYLYTVDDLRGVIEQSRRSRAAAADDAEAIIENQTDAFMDWMRTLNAVGAIRRYRQHAERQRDEALAQARRQLAAGHTPEAVIEQLGHRLTRKLLHTPTMGLREAAREGDARVIRDSHRLLGLDDDEERDTDE</sequence>
<comment type="similarity">
    <text evidence="2 9 14">Belongs to the glutamyl-tRNA reductase family.</text>
</comment>
<evidence type="ECO:0000256" key="4">
    <source>
        <dbReference type="ARBA" id="ARBA00022857"/>
    </source>
</evidence>
<dbReference type="SUPFAM" id="SSF51735">
    <property type="entry name" value="NAD(P)-binding Rossmann-fold domains"/>
    <property type="match status" value="1"/>
</dbReference>
<evidence type="ECO:0000256" key="14">
    <source>
        <dbReference type="RuleBase" id="RU000584"/>
    </source>
</evidence>
<feature type="binding site" evidence="9 11">
    <location>
        <begin position="113"/>
        <end position="115"/>
    </location>
    <ligand>
        <name>substrate</name>
    </ligand>
</feature>
<reference evidence="18 19" key="1">
    <citation type="journal article" date="2013" name="Genome Announc.">
        <title>Draft Genome of Spiribacter salinus M19-40, an Abundant Gammaproteobacterium in Aquatic Hypersaline Environments.</title>
        <authorList>
            <person name="Leon M.J."/>
            <person name="Ghai R."/>
            <person name="Fernandez A.B."/>
            <person name="Sanchez-Porro C."/>
            <person name="Rodriguez-Valera F."/>
            <person name="Ventosa A."/>
        </authorList>
    </citation>
    <scope>NUCLEOTIDE SEQUENCE [LARGE SCALE GENOMIC DNA]</scope>
    <source>
        <strain evidence="18">M19-40</strain>
    </source>
</reference>
<evidence type="ECO:0000259" key="17">
    <source>
        <dbReference type="Pfam" id="PF05201"/>
    </source>
</evidence>
<evidence type="ECO:0000256" key="10">
    <source>
        <dbReference type="PIRSR" id="PIRSR000445-1"/>
    </source>
</evidence>
<name>R4VPT5_9GAMM</name>
<comment type="domain">
    <text evidence="9">Possesses an unusual extended V-shaped dimeric structure with each monomer consisting of three distinct domains arranged along a curved 'spinal' alpha-helix. The N-terminal catalytic domain specifically recognizes the glutamate moiety of the substrate. The second domain is the NADPH-binding domain, and the third C-terminal domain is responsible for dimerization.</text>
</comment>
<feature type="binding site" evidence="9 11">
    <location>
        <position position="108"/>
    </location>
    <ligand>
        <name>substrate</name>
    </ligand>
</feature>
<dbReference type="Pfam" id="PF00745">
    <property type="entry name" value="GlutR_dimer"/>
    <property type="match status" value="1"/>
</dbReference>
<evidence type="ECO:0000259" key="16">
    <source>
        <dbReference type="Pfam" id="PF01488"/>
    </source>
</evidence>
<dbReference type="SUPFAM" id="SSF69075">
    <property type="entry name" value="Glutamyl tRNA-reductase dimerization domain"/>
    <property type="match status" value="1"/>
</dbReference>
<evidence type="ECO:0000256" key="12">
    <source>
        <dbReference type="PIRSR" id="PIRSR000445-3"/>
    </source>
</evidence>
<proteinExistence type="inferred from homology"/>
<dbReference type="InterPro" id="IPR015895">
    <property type="entry name" value="4pyrrol_synth_GluRdtase_N"/>
</dbReference>
<feature type="binding site" evidence="9 11">
    <location>
        <position position="119"/>
    </location>
    <ligand>
        <name>substrate</name>
    </ligand>
</feature>
<comment type="function">
    <text evidence="9">Catalyzes the NADPH-dependent reduction of glutamyl-tRNA(Glu) to glutamate 1-semialdehyde (GSA).</text>
</comment>
<feature type="binding site" evidence="9 12">
    <location>
        <begin position="188"/>
        <end position="193"/>
    </location>
    <ligand>
        <name>NADP(+)</name>
        <dbReference type="ChEBI" id="CHEBI:58349"/>
    </ligand>
</feature>
<comment type="catalytic activity">
    <reaction evidence="7 9 14">
        <text>(S)-4-amino-5-oxopentanoate + tRNA(Glu) + NADP(+) = L-glutamyl-tRNA(Glu) + NADPH + H(+)</text>
        <dbReference type="Rhea" id="RHEA:12344"/>
        <dbReference type="Rhea" id="RHEA-COMP:9663"/>
        <dbReference type="Rhea" id="RHEA-COMP:9680"/>
        <dbReference type="ChEBI" id="CHEBI:15378"/>
        <dbReference type="ChEBI" id="CHEBI:57501"/>
        <dbReference type="ChEBI" id="CHEBI:57783"/>
        <dbReference type="ChEBI" id="CHEBI:58349"/>
        <dbReference type="ChEBI" id="CHEBI:78442"/>
        <dbReference type="ChEBI" id="CHEBI:78520"/>
        <dbReference type="EC" id="1.2.1.70"/>
    </reaction>
</comment>
<dbReference type="InterPro" id="IPR036291">
    <property type="entry name" value="NAD(P)-bd_dom_sf"/>
</dbReference>
<dbReference type="PIRSF" id="PIRSF000445">
    <property type="entry name" value="4pyrrol_synth_GluRdtase"/>
    <property type="match status" value="1"/>
</dbReference>
<evidence type="ECO:0000256" key="11">
    <source>
        <dbReference type="PIRSR" id="PIRSR000445-2"/>
    </source>
</evidence>
<dbReference type="eggNOG" id="COG0373">
    <property type="taxonomic scope" value="Bacteria"/>
</dbReference>
<dbReference type="PANTHER" id="PTHR43013:SF1">
    <property type="entry name" value="GLUTAMYL-TRNA REDUCTASE"/>
    <property type="match status" value="1"/>
</dbReference>
<dbReference type="HAMAP" id="MF_00087">
    <property type="entry name" value="Glu_tRNA_reductase"/>
    <property type="match status" value="1"/>
</dbReference>
<dbReference type="Pfam" id="PF05201">
    <property type="entry name" value="GlutR_N"/>
    <property type="match status" value="1"/>
</dbReference>
<dbReference type="SUPFAM" id="SSF69742">
    <property type="entry name" value="Glutamyl tRNA-reductase catalytic, N-terminal domain"/>
    <property type="match status" value="1"/>
</dbReference>
<dbReference type="OrthoDB" id="110209at2"/>
<evidence type="ECO:0000259" key="15">
    <source>
        <dbReference type="Pfam" id="PF00745"/>
    </source>
</evidence>
<feature type="binding site" evidence="9 11">
    <location>
        <begin position="49"/>
        <end position="52"/>
    </location>
    <ligand>
        <name>substrate</name>
    </ligand>
</feature>
<dbReference type="Pfam" id="PF01488">
    <property type="entry name" value="Shikimate_DH"/>
    <property type="match status" value="1"/>
</dbReference>
<evidence type="ECO:0000256" key="7">
    <source>
        <dbReference type="ARBA" id="ARBA00047464"/>
    </source>
</evidence>
<dbReference type="EMBL" id="CP005963">
    <property type="protein sequence ID" value="AGM41508.1"/>
    <property type="molecule type" value="Genomic_DNA"/>
</dbReference>
<dbReference type="Gene3D" id="3.40.50.720">
    <property type="entry name" value="NAD(P)-binding Rossmann-like Domain"/>
    <property type="match status" value="1"/>
</dbReference>
<organism evidence="18 19">
    <name type="scientific">Spiribacter salinus M19-40</name>
    <dbReference type="NCBI Taxonomy" id="1260251"/>
    <lineage>
        <taxon>Bacteria</taxon>
        <taxon>Pseudomonadati</taxon>
        <taxon>Pseudomonadota</taxon>
        <taxon>Gammaproteobacteria</taxon>
        <taxon>Chromatiales</taxon>
        <taxon>Ectothiorhodospiraceae</taxon>
        <taxon>Spiribacter</taxon>
    </lineage>
</organism>
<feature type="site" description="Important for activity" evidence="9 13">
    <location>
        <position position="98"/>
    </location>
</feature>
<dbReference type="Gene3D" id="3.30.460.30">
    <property type="entry name" value="Glutamyl-tRNA reductase, N-terminal domain"/>
    <property type="match status" value="1"/>
</dbReference>
<dbReference type="CDD" id="cd05213">
    <property type="entry name" value="NAD_bind_Glutamyl_tRNA_reduct"/>
    <property type="match status" value="1"/>
</dbReference>
<keyword evidence="6 9" id="KW-0627">Porphyrin biosynthesis</keyword>
<dbReference type="KEGG" id="ssal:SPISAL_07070"/>
<evidence type="ECO:0000256" key="9">
    <source>
        <dbReference type="HAMAP-Rule" id="MF_00087"/>
    </source>
</evidence>
<evidence type="ECO:0000256" key="6">
    <source>
        <dbReference type="ARBA" id="ARBA00023244"/>
    </source>
</evidence>
<feature type="domain" description="Quinate/shikimate 5-dehydrogenase/glutamyl-tRNA reductase" evidence="16">
    <location>
        <begin position="171"/>
        <end position="305"/>
    </location>
</feature>
<evidence type="ECO:0000313" key="18">
    <source>
        <dbReference type="EMBL" id="AGM41508.1"/>
    </source>
</evidence>
<gene>
    <name evidence="9 18" type="primary">hemA</name>
    <name evidence="18" type="ORF">SPISAL_07070</name>
</gene>
<dbReference type="InterPro" id="IPR036343">
    <property type="entry name" value="GluRdtase_N_sf"/>
</dbReference>
<feature type="domain" description="Glutamyl-tRNA reductase N-terminal" evidence="17">
    <location>
        <begin position="6"/>
        <end position="155"/>
    </location>
</feature>
<dbReference type="AlphaFoldDB" id="R4VPT5"/>
<dbReference type="FunFam" id="3.30.460.30:FF:000001">
    <property type="entry name" value="Glutamyl-tRNA reductase"/>
    <property type="match status" value="1"/>
</dbReference>
<evidence type="ECO:0000256" key="13">
    <source>
        <dbReference type="PIRSR" id="PIRSR000445-4"/>
    </source>
</evidence>
<dbReference type="GO" id="GO:0019353">
    <property type="term" value="P:protoporphyrinogen IX biosynthetic process from glutamate"/>
    <property type="evidence" value="ECO:0007669"/>
    <property type="project" value="TreeGrafter"/>
</dbReference>
<dbReference type="PATRIC" id="fig|1260251.3.peg.1429"/>
<evidence type="ECO:0000313" key="19">
    <source>
        <dbReference type="Proteomes" id="UP000017881"/>
    </source>
</evidence>
<dbReference type="EC" id="1.2.1.70" evidence="3 9"/>
<dbReference type="Proteomes" id="UP000017881">
    <property type="component" value="Chromosome"/>
</dbReference>
<feature type="domain" description="Tetrapyrrole biosynthesis glutamyl-tRNA reductase dimerisation" evidence="15">
    <location>
        <begin position="320"/>
        <end position="408"/>
    </location>
</feature>
<keyword evidence="5 9" id="KW-0560">Oxidoreductase</keyword>
<evidence type="ECO:0000256" key="3">
    <source>
        <dbReference type="ARBA" id="ARBA00012970"/>
    </source>
</evidence>
<dbReference type="InterPro" id="IPR006151">
    <property type="entry name" value="Shikm_DH/Glu-tRNA_Rdtase"/>
</dbReference>
<dbReference type="InterPro" id="IPR015896">
    <property type="entry name" value="4pyrrol_synth_GluRdtase_dimer"/>
</dbReference>
<evidence type="ECO:0000256" key="1">
    <source>
        <dbReference type="ARBA" id="ARBA00005059"/>
    </source>
</evidence>
<comment type="subunit">
    <text evidence="9">Homodimer.</text>
</comment>
<dbReference type="FunFam" id="3.40.50.720:FF:000031">
    <property type="entry name" value="Glutamyl-tRNA reductase"/>
    <property type="match status" value="1"/>
</dbReference>
<keyword evidence="4 9" id="KW-0521">NADP</keyword>
<dbReference type="NCBIfam" id="TIGR01035">
    <property type="entry name" value="hemA"/>
    <property type="match status" value="1"/>
</dbReference>
<dbReference type="UniPathway" id="UPA00251">
    <property type="reaction ID" value="UER00316"/>
</dbReference>
<dbReference type="InterPro" id="IPR000343">
    <property type="entry name" value="4pyrrol_synth_GluRdtase"/>
</dbReference>
<protein>
    <recommendedName>
        <fullName evidence="8 9">Glutamyl-tRNA reductase</fullName>
        <shortName evidence="9">GluTR</shortName>
        <ecNumber evidence="3 9">1.2.1.70</ecNumber>
    </recommendedName>
</protein>